<keyword evidence="1" id="KW-0175">Coiled coil</keyword>
<evidence type="ECO:0000313" key="4">
    <source>
        <dbReference type="EMBL" id="AEI09339.1"/>
    </source>
</evidence>
<dbReference type="EMBL" id="CP002857">
    <property type="protein sequence ID" value="AEI09339.1"/>
    <property type="molecule type" value="Genomic_DNA"/>
</dbReference>
<feature type="domain" description="DUF5129" evidence="3">
    <location>
        <begin position="73"/>
        <end position="359"/>
    </location>
</feature>
<evidence type="ECO:0000256" key="1">
    <source>
        <dbReference type="SAM" id="Coils"/>
    </source>
</evidence>
<proteinExistence type="predicted"/>
<gene>
    <name evidence="4" type="ordered locus">CRES_0983</name>
</gene>
<keyword evidence="2" id="KW-0732">Signal</keyword>
<feature type="chain" id="PRO_5038958315" evidence="2">
    <location>
        <begin position="36"/>
        <end position="489"/>
    </location>
</feature>
<dbReference type="InterPro" id="IPR033435">
    <property type="entry name" value="DUF5129"/>
</dbReference>
<dbReference type="Proteomes" id="UP000000492">
    <property type="component" value="Chromosome"/>
</dbReference>
<accession>F8E1S2</accession>
<dbReference type="AlphaFoldDB" id="F8E1S2"/>
<protein>
    <submittedName>
        <fullName evidence="4">Secreted protein</fullName>
    </submittedName>
</protein>
<dbReference type="eggNOG" id="ENOG50337I7">
    <property type="taxonomic scope" value="Bacteria"/>
</dbReference>
<name>F8E1S2_CORRG</name>
<evidence type="ECO:0000256" key="2">
    <source>
        <dbReference type="SAM" id="SignalP"/>
    </source>
</evidence>
<feature type="coiled-coil region" evidence="1">
    <location>
        <begin position="351"/>
        <end position="392"/>
    </location>
</feature>
<dbReference type="HOGENOM" id="CLU_028326_0_0_11"/>
<evidence type="ECO:0000313" key="5">
    <source>
        <dbReference type="Proteomes" id="UP000000492"/>
    </source>
</evidence>
<dbReference type="OrthoDB" id="4423347at2"/>
<keyword evidence="5" id="KW-1185">Reference proteome</keyword>
<dbReference type="RefSeq" id="WP_013888355.1">
    <property type="nucleotide sequence ID" value="NC_015673.1"/>
</dbReference>
<evidence type="ECO:0000259" key="3">
    <source>
        <dbReference type="Pfam" id="PF17173"/>
    </source>
</evidence>
<reference evidence="4 5" key="1">
    <citation type="journal article" date="2012" name="BMC Genomics">
        <title>Complete genome sequence, lifestyle, and multi-drug resistance of the human pathogen Corynebacterium resistens DSM 45100 isolated from blood samples of a leukemia patient.</title>
        <authorList>
            <person name="Schroder J."/>
            <person name="Maus I."/>
            <person name="Meyer K."/>
            <person name="Wordemann S."/>
            <person name="Blom J."/>
            <person name="Jaenicke S."/>
            <person name="Schneider J."/>
            <person name="Trost E."/>
            <person name="Tauch A."/>
        </authorList>
    </citation>
    <scope>NUCLEOTIDE SEQUENCE [LARGE SCALE GENOMIC DNA]</scope>
    <source>
        <strain evidence="5">DSM 45100 / JCM 12819 / CCUG 50093 / GTC 2026 / SICGH 158</strain>
    </source>
</reference>
<sequence>MTSTSHRLPAFVRPAVSLAAAACLAGLFGSTPAVSALSTAPSAPASVDKGSAASKVNIKVENPQGTLKSNDEKFLVQETSKIKFPSAVKSVTYLVIDGESDNLNDDVVEWVGKNRPDLVPDGTGKGATWKLGELIVAVSTEKRHNGIYCGNDVCSALKLGSGDSHLERSLDEMKPSFKDERWAAGLLEGAKAAADPSLEKEDNGPSGKAVAGTVGAVGAVAGAIGAGAYVSQRRKKTAEARKNFSYISSTYGETAQKLDQIDIRANSLTSPLAHAELRSQWESIRRDFLDAHSTVDQLGLTPDSTDKEFHAKRKEIEEAHSSVSKLENADKNINTLFDMERGDGIIRKREIASLREDISEALNAKEIKKNQLVGVQTELHEADQELRALETDLEAPDFMDRFAMALRKHSHAMEQISSHMKKLKLENHSVPDIGDSSWRPGYGYNGWYPYFMLSSWHSADVSAASSGSSGGVNTSFSSGFSGGGGSSSF</sequence>
<organism evidence="4 5">
    <name type="scientific">Corynebacterium resistens (strain DSM 45100 / JCM 12819 / GTC 2026 / SICGH 158)</name>
    <dbReference type="NCBI Taxonomy" id="662755"/>
    <lineage>
        <taxon>Bacteria</taxon>
        <taxon>Bacillati</taxon>
        <taxon>Actinomycetota</taxon>
        <taxon>Actinomycetes</taxon>
        <taxon>Mycobacteriales</taxon>
        <taxon>Corynebacteriaceae</taxon>
        <taxon>Corynebacterium</taxon>
    </lineage>
</organism>
<dbReference type="KEGG" id="crd:CRES_0983"/>
<dbReference type="Pfam" id="PF17173">
    <property type="entry name" value="DUF5129"/>
    <property type="match status" value="1"/>
</dbReference>
<dbReference type="STRING" id="662755.CRES_0983"/>
<feature type="signal peptide" evidence="2">
    <location>
        <begin position="1"/>
        <end position="35"/>
    </location>
</feature>